<dbReference type="GO" id="GO:0020037">
    <property type="term" value="F:heme binding"/>
    <property type="evidence" value="ECO:0007669"/>
    <property type="project" value="InterPro"/>
</dbReference>
<dbReference type="PRINTS" id="PR00260">
    <property type="entry name" value="CHEMTRNSDUCR"/>
</dbReference>
<dbReference type="GO" id="GO:0006935">
    <property type="term" value="P:chemotaxis"/>
    <property type="evidence" value="ECO:0007669"/>
    <property type="project" value="InterPro"/>
</dbReference>
<evidence type="ECO:0000259" key="6">
    <source>
        <dbReference type="PROSITE" id="PS50111"/>
    </source>
</evidence>
<keyword evidence="9" id="KW-1185">Reference proteome</keyword>
<evidence type="ECO:0000259" key="7">
    <source>
        <dbReference type="PROSITE" id="PS50192"/>
    </source>
</evidence>
<dbReference type="KEGG" id="rpm:RSPPHO_00223"/>
<reference evidence="8 9" key="1">
    <citation type="submission" date="2012-02" db="EMBL/GenBank/DDBJ databases">
        <title>Shotgun genome sequence of Phaeospirillum photometricum DSM 122.</title>
        <authorList>
            <person name="Duquesne K."/>
            <person name="Sturgis J."/>
        </authorList>
    </citation>
    <scope>NUCLEOTIDE SEQUENCE [LARGE SCALE GENOMIC DNA]</scope>
    <source>
        <strain evidence="9">DSM122</strain>
    </source>
</reference>
<dbReference type="InterPro" id="IPR009050">
    <property type="entry name" value="Globin-like_sf"/>
</dbReference>
<evidence type="ECO:0000256" key="2">
    <source>
        <dbReference type="ARBA" id="ARBA00022519"/>
    </source>
</evidence>
<dbReference type="SUPFAM" id="SSF58104">
    <property type="entry name" value="Methyl-accepting chemotaxis protein (MCP) signaling domain"/>
    <property type="match status" value="1"/>
</dbReference>
<dbReference type="Pfam" id="PF00015">
    <property type="entry name" value="MCPsignal"/>
    <property type="match status" value="1"/>
</dbReference>
<dbReference type="GO" id="GO:0007165">
    <property type="term" value="P:signal transduction"/>
    <property type="evidence" value="ECO:0007669"/>
    <property type="project" value="UniProtKB-KW"/>
</dbReference>
<dbReference type="InterPro" id="IPR039379">
    <property type="entry name" value="Protoglobin_sensor_dom"/>
</dbReference>
<dbReference type="InterPro" id="IPR004090">
    <property type="entry name" value="Chemotax_Me-accpt_rcpt"/>
</dbReference>
<dbReference type="GO" id="GO:0005886">
    <property type="term" value="C:plasma membrane"/>
    <property type="evidence" value="ECO:0007669"/>
    <property type="project" value="UniProtKB-SubCell"/>
</dbReference>
<dbReference type="HOGENOM" id="CLU_000445_21_4_5"/>
<organism evidence="8 9">
    <name type="scientific">Pararhodospirillum photometricum DSM 122</name>
    <dbReference type="NCBI Taxonomy" id="1150469"/>
    <lineage>
        <taxon>Bacteria</taxon>
        <taxon>Pseudomonadati</taxon>
        <taxon>Pseudomonadota</taxon>
        <taxon>Alphaproteobacteria</taxon>
        <taxon>Rhodospirillales</taxon>
        <taxon>Rhodospirillaceae</taxon>
        <taxon>Pararhodospirillum</taxon>
    </lineage>
</organism>
<sequence length="446" mass="48370">MQGGTGMALSNVKRLQAMRIDEETRTLLRELRPLVEPHIEGIIDTAFDEIMRHEEVRQAYRDVNIAEAKKKQINHWINVIFGAKFTDDDFNDSIEMGRARQRMGLDLMWYFVFWGFVLSELNRRILPQYRKNPERQAKVAATMTRVVMFDLEVFNAVYIDSANSAAAAHLSREAQGFEAQVSGVVRRLSDSVQDLQHTAQTLKDAAQENVGRSIDALGAVDEAGNSAQTVAAATEELAASIQEIGRQVAQSTDMTQDAVGEAERANTMVLGLVDTANRIGAVLKLINSIASQTNLLALNATIEAARAGEAGKGFAVVAGEVKNLANQTAKATDEISSQIAAVQTATRDAVAAIQGIGATIQRVSSIATTIAGAVEEQRAATQEIARTVQSVAHSTTNATNSMKAVSRLTENTEGAADAVKNKIDGVTNDTTTLRNEIERFLSTIRR</sequence>
<dbReference type="PATRIC" id="fig|1150469.3.peg.273"/>
<name>H6SMX3_PARPM</name>
<evidence type="ECO:0000256" key="5">
    <source>
        <dbReference type="PROSITE-ProRule" id="PRU00284"/>
    </source>
</evidence>
<evidence type="ECO:0000256" key="4">
    <source>
        <dbReference type="ARBA" id="ARBA00029447"/>
    </source>
</evidence>
<dbReference type="SUPFAM" id="SSF46458">
    <property type="entry name" value="Globin-like"/>
    <property type="match status" value="1"/>
</dbReference>
<dbReference type="Gene3D" id="1.10.490.10">
    <property type="entry name" value="Globins"/>
    <property type="match status" value="1"/>
</dbReference>
<dbReference type="AlphaFoldDB" id="H6SMX3"/>
<dbReference type="PANTHER" id="PTHR32089">
    <property type="entry name" value="METHYL-ACCEPTING CHEMOTAXIS PROTEIN MCPB"/>
    <property type="match status" value="1"/>
</dbReference>
<evidence type="ECO:0000313" key="8">
    <source>
        <dbReference type="EMBL" id="CCG06849.1"/>
    </source>
</evidence>
<feature type="domain" description="T-SNARE coiled-coil homology" evidence="7">
    <location>
        <begin position="343"/>
        <end position="405"/>
    </location>
</feature>
<dbReference type="Proteomes" id="UP000033220">
    <property type="component" value="Chromosome DSM 122"/>
</dbReference>
<feature type="domain" description="Methyl-accepting transducer" evidence="6">
    <location>
        <begin position="191"/>
        <end position="413"/>
    </location>
</feature>
<dbReference type="InterPro" id="IPR044398">
    <property type="entry name" value="Globin-sensor_dom"/>
</dbReference>
<dbReference type="Gene3D" id="1.10.287.950">
    <property type="entry name" value="Methyl-accepting chemotaxis protein"/>
    <property type="match status" value="1"/>
</dbReference>
<dbReference type="EMBL" id="HE663493">
    <property type="protein sequence ID" value="CCG06849.1"/>
    <property type="molecule type" value="Genomic_DNA"/>
</dbReference>
<keyword evidence="3 5" id="KW-0807">Transducer</keyword>
<dbReference type="InterPro" id="IPR004089">
    <property type="entry name" value="MCPsignal_dom"/>
</dbReference>
<comment type="similarity">
    <text evidence="4">Belongs to the methyl-accepting chemotaxis (MCP) protein family.</text>
</comment>
<proteinExistence type="inferred from homology"/>
<dbReference type="InterPro" id="IPR012292">
    <property type="entry name" value="Globin/Proto"/>
</dbReference>
<keyword evidence="2" id="KW-1003">Cell membrane</keyword>
<evidence type="ECO:0000256" key="1">
    <source>
        <dbReference type="ARBA" id="ARBA00004429"/>
    </source>
</evidence>
<dbReference type="STRING" id="1150469.RSPPHO_00223"/>
<dbReference type="eggNOG" id="COG0840">
    <property type="taxonomic scope" value="Bacteria"/>
</dbReference>
<evidence type="ECO:0000256" key="3">
    <source>
        <dbReference type="ARBA" id="ARBA00023224"/>
    </source>
</evidence>
<keyword evidence="2" id="KW-0997">Cell inner membrane</keyword>
<keyword evidence="2" id="KW-0472">Membrane</keyword>
<dbReference type="PANTHER" id="PTHR32089:SF112">
    <property type="entry name" value="LYSOZYME-LIKE PROTEIN-RELATED"/>
    <property type="match status" value="1"/>
</dbReference>
<gene>
    <name evidence="8" type="ORF">RSPPHO_00223</name>
</gene>
<accession>H6SMX3</accession>
<protein>
    <submittedName>
        <fullName evidence="8">Chemotaxis sensory transducer</fullName>
    </submittedName>
</protein>
<dbReference type="InterPro" id="IPR000727">
    <property type="entry name" value="T_SNARE_dom"/>
</dbReference>
<dbReference type="GO" id="GO:0004888">
    <property type="term" value="F:transmembrane signaling receptor activity"/>
    <property type="evidence" value="ECO:0007669"/>
    <property type="project" value="InterPro"/>
</dbReference>
<dbReference type="GO" id="GO:0019825">
    <property type="term" value="F:oxygen binding"/>
    <property type="evidence" value="ECO:0007669"/>
    <property type="project" value="InterPro"/>
</dbReference>
<dbReference type="SMART" id="SM00283">
    <property type="entry name" value="MA"/>
    <property type="match status" value="1"/>
</dbReference>
<comment type="subcellular location">
    <subcellularLocation>
        <location evidence="1">Cell inner membrane</location>
        <topology evidence="1">Multi-pass membrane protein</topology>
    </subcellularLocation>
</comment>
<evidence type="ECO:0000313" key="9">
    <source>
        <dbReference type="Proteomes" id="UP000033220"/>
    </source>
</evidence>
<dbReference type="PROSITE" id="PS50111">
    <property type="entry name" value="CHEMOTAXIS_TRANSDUC_2"/>
    <property type="match status" value="1"/>
</dbReference>
<dbReference type="Pfam" id="PF11563">
    <property type="entry name" value="Protoglobin"/>
    <property type="match status" value="1"/>
</dbReference>
<dbReference type="CDD" id="cd01068">
    <property type="entry name" value="globin_sensor"/>
    <property type="match status" value="1"/>
</dbReference>
<dbReference type="PROSITE" id="PS50192">
    <property type="entry name" value="T_SNARE"/>
    <property type="match status" value="1"/>
</dbReference>